<dbReference type="HOGENOM" id="CLU_081631_2_2_1"/>
<name>A0A072PF10_9EURO</name>
<organism evidence="1 2">
    <name type="scientific">Exophiala aquamarina CBS 119918</name>
    <dbReference type="NCBI Taxonomy" id="1182545"/>
    <lineage>
        <taxon>Eukaryota</taxon>
        <taxon>Fungi</taxon>
        <taxon>Dikarya</taxon>
        <taxon>Ascomycota</taxon>
        <taxon>Pezizomycotina</taxon>
        <taxon>Eurotiomycetes</taxon>
        <taxon>Chaetothyriomycetidae</taxon>
        <taxon>Chaetothyriales</taxon>
        <taxon>Herpotrichiellaceae</taxon>
        <taxon>Exophiala</taxon>
    </lineage>
</organism>
<protein>
    <recommendedName>
        <fullName evidence="3">ABM domain-containing protein</fullName>
    </recommendedName>
</protein>
<reference evidence="1 2" key="1">
    <citation type="submission" date="2013-03" db="EMBL/GenBank/DDBJ databases">
        <title>The Genome Sequence of Exophiala aquamarina CBS 119918.</title>
        <authorList>
            <consortium name="The Broad Institute Genomics Platform"/>
            <person name="Cuomo C."/>
            <person name="de Hoog S."/>
            <person name="Gorbushina A."/>
            <person name="Walker B."/>
            <person name="Young S.K."/>
            <person name="Zeng Q."/>
            <person name="Gargeya S."/>
            <person name="Fitzgerald M."/>
            <person name="Haas B."/>
            <person name="Abouelleil A."/>
            <person name="Allen A.W."/>
            <person name="Alvarado L."/>
            <person name="Arachchi H.M."/>
            <person name="Berlin A.M."/>
            <person name="Chapman S.B."/>
            <person name="Gainer-Dewar J."/>
            <person name="Goldberg J."/>
            <person name="Griggs A."/>
            <person name="Gujja S."/>
            <person name="Hansen M."/>
            <person name="Howarth C."/>
            <person name="Imamovic A."/>
            <person name="Ireland A."/>
            <person name="Larimer J."/>
            <person name="McCowan C."/>
            <person name="Murphy C."/>
            <person name="Pearson M."/>
            <person name="Poon T.W."/>
            <person name="Priest M."/>
            <person name="Roberts A."/>
            <person name="Saif S."/>
            <person name="Shea T."/>
            <person name="Sisk P."/>
            <person name="Sykes S."/>
            <person name="Wortman J."/>
            <person name="Nusbaum C."/>
            <person name="Birren B."/>
        </authorList>
    </citation>
    <scope>NUCLEOTIDE SEQUENCE [LARGE SCALE GENOMIC DNA]</scope>
    <source>
        <strain evidence="1 2">CBS 119918</strain>
    </source>
</reference>
<dbReference type="STRING" id="1182545.A0A072PF10"/>
<dbReference type="Proteomes" id="UP000027920">
    <property type="component" value="Unassembled WGS sequence"/>
</dbReference>
<dbReference type="GeneID" id="25281165"/>
<evidence type="ECO:0008006" key="3">
    <source>
        <dbReference type="Google" id="ProtNLM"/>
    </source>
</evidence>
<dbReference type="Gene3D" id="3.30.70.100">
    <property type="match status" value="2"/>
</dbReference>
<keyword evidence="2" id="KW-1185">Reference proteome</keyword>
<evidence type="ECO:0000313" key="1">
    <source>
        <dbReference type="EMBL" id="KEF58322.1"/>
    </source>
</evidence>
<dbReference type="AlphaFoldDB" id="A0A072PF10"/>
<accession>A0A072PF10</accession>
<dbReference type="VEuPathDB" id="FungiDB:A1O9_06248"/>
<evidence type="ECO:0000313" key="2">
    <source>
        <dbReference type="Proteomes" id="UP000027920"/>
    </source>
</evidence>
<comment type="caution">
    <text evidence="1">The sequence shown here is derived from an EMBL/GenBank/DDBJ whole genome shotgun (WGS) entry which is preliminary data.</text>
</comment>
<dbReference type="SUPFAM" id="SSF54909">
    <property type="entry name" value="Dimeric alpha+beta barrel"/>
    <property type="match status" value="1"/>
</dbReference>
<dbReference type="OrthoDB" id="3830579at2759"/>
<gene>
    <name evidence="1" type="ORF">A1O9_06248</name>
</gene>
<sequence>MTVTSIAIVPLSHGDRPEDVGTSASSLMQGRISDILKSPGAQRCYWGRAVEHPDLLYLLVDWDTLQHHVNFTNNPRDDATDLSPLFAGTPVIYHAELTPEPAPGILTKPQSPVTEVATIYFPVDLPELTQEKVVSDTKKFRAILDTPDGCIASSGGWVLEEVEIPGQDKKGKAFIMMFGWESIEAHNSFVKTPKVQEHVHLIAGLGGLISLDMCHVAFTEISR</sequence>
<dbReference type="InterPro" id="IPR011008">
    <property type="entry name" value="Dimeric_a/b-barrel"/>
</dbReference>
<proteinExistence type="predicted"/>
<dbReference type="RefSeq" id="XP_013260912.1">
    <property type="nucleotide sequence ID" value="XM_013405458.1"/>
</dbReference>
<dbReference type="EMBL" id="AMGV01000004">
    <property type="protein sequence ID" value="KEF58322.1"/>
    <property type="molecule type" value="Genomic_DNA"/>
</dbReference>